<dbReference type="GO" id="GO:0046872">
    <property type="term" value="F:metal ion binding"/>
    <property type="evidence" value="ECO:0007669"/>
    <property type="project" value="UniProtKB-KW"/>
</dbReference>
<dbReference type="Pfam" id="PF00884">
    <property type="entry name" value="Sulfatase"/>
    <property type="match status" value="1"/>
</dbReference>
<keyword evidence="1" id="KW-0479">Metal-binding</keyword>
<keyword evidence="2" id="KW-0378">Hydrolase</keyword>
<keyword evidence="5" id="KW-1185">Reference proteome</keyword>
<dbReference type="EMBL" id="JACVXA010000016">
    <property type="protein sequence ID" value="MBE3638144.1"/>
    <property type="molecule type" value="Genomic_DNA"/>
</dbReference>
<protein>
    <submittedName>
        <fullName evidence="4">Alkaline phosphatase family protein</fullName>
    </submittedName>
</protein>
<proteinExistence type="predicted"/>
<evidence type="ECO:0000256" key="1">
    <source>
        <dbReference type="ARBA" id="ARBA00022723"/>
    </source>
</evidence>
<dbReference type="PANTHER" id="PTHR45953:SF1">
    <property type="entry name" value="IDURONATE 2-SULFATASE"/>
    <property type="match status" value="1"/>
</dbReference>
<dbReference type="Proteomes" id="UP000609121">
    <property type="component" value="Unassembled WGS sequence"/>
</dbReference>
<dbReference type="GO" id="GO:0005737">
    <property type="term" value="C:cytoplasm"/>
    <property type="evidence" value="ECO:0007669"/>
    <property type="project" value="TreeGrafter"/>
</dbReference>
<dbReference type="Gene3D" id="6.10.250.3360">
    <property type="match status" value="1"/>
</dbReference>
<evidence type="ECO:0000313" key="5">
    <source>
        <dbReference type="Proteomes" id="UP000609121"/>
    </source>
</evidence>
<evidence type="ECO:0000256" key="2">
    <source>
        <dbReference type="ARBA" id="ARBA00022801"/>
    </source>
</evidence>
<dbReference type="CDD" id="cd16028">
    <property type="entry name" value="PMH"/>
    <property type="match status" value="1"/>
</dbReference>
<feature type="domain" description="Sulfatase N-terminal" evidence="3">
    <location>
        <begin position="4"/>
        <end position="379"/>
    </location>
</feature>
<dbReference type="NCBIfam" id="NF045661">
    <property type="entry name" value="HdlasePehA"/>
    <property type="match status" value="1"/>
</dbReference>
<sequence length="519" mass="58139">MPKSNVLFIVVDQWRGDMLARLGTEGLRTPNIDKLCAEGVTFANHYTVTVPCGPARASLMTGLYAMNHRAVQNTIPLDSRHTNLGRELAKFGYDPALIGYTTTVPDPQVTAATDPRFKWLGDVMDGFRPIRTFEPEKEAYFGWLAQNGFDLPDNRDDVWLPEGDDAVPGATDRPARMPAHLSDTAFFSEGALQYLKGVTPGRPFFLHLGFWRPHPPFVASAPYHDMYDPADMPGPVRADSAEAEGAQHPLLDYYLRHTGRGSFFQGADGRASDMSEAEIRQMRATYWGLMTEIDDQLGRIFAVLEEAGRMDDTLIVFTSDHGEQLGDHHLLGKIAYHDESYHIPLIIRDPRRGHRAGEVEQAFTESVDVMPTILDWLGAAPPRHIDGRSLLPFLEGGMPADWRQEVHFEYDFRNVFYSSPEEELGVDMDEASLCVIRDGKWKYVHFAALPPLLFDLESDPHQFTNLAEDPAYAPVLAEYAGKMLSWRMRHADRSLTGYRSSPDGLVDRRASASSPLSVS</sequence>
<evidence type="ECO:0000313" key="4">
    <source>
        <dbReference type="EMBL" id="MBE3638144.1"/>
    </source>
</evidence>
<dbReference type="InterPro" id="IPR000917">
    <property type="entry name" value="Sulfatase_N"/>
</dbReference>
<evidence type="ECO:0000259" key="3">
    <source>
        <dbReference type="Pfam" id="PF00884"/>
    </source>
</evidence>
<dbReference type="GO" id="GO:0008484">
    <property type="term" value="F:sulfuric ester hydrolase activity"/>
    <property type="evidence" value="ECO:0007669"/>
    <property type="project" value="TreeGrafter"/>
</dbReference>
<dbReference type="RefSeq" id="WP_193181525.1">
    <property type="nucleotide sequence ID" value="NZ_JACVXA010000016.1"/>
</dbReference>
<dbReference type="PANTHER" id="PTHR45953">
    <property type="entry name" value="IDURONATE 2-SULFATASE"/>
    <property type="match status" value="1"/>
</dbReference>
<reference evidence="4" key="1">
    <citation type="submission" date="2020-09" db="EMBL/GenBank/DDBJ databases">
        <title>A novel bacterium of genus Mangrovicoccus, isolated from South China Sea.</title>
        <authorList>
            <person name="Huang H."/>
            <person name="Mo K."/>
            <person name="Hu Y."/>
        </authorList>
    </citation>
    <scope>NUCLEOTIDE SEQUENCE</scope>
    <source>
        <strain evidence="4">HB182678</strain>
    </source>
</reference>
<name>A0A8J7CUZ4_9RHOB</name>
<gene>
    <name evidence="4" type="ORF">ICN82_08015</name>
</gene>
<dbReference type="InterPro" id="IPR017850">
    <property type="entry name" value="Alkaline_phosphatase_core_sf"/>
</dbReference>
<organism evidence="4 5">
    <name type="scientific">Mangrovicoccus algicola</name>
    <dbReference type="NCBI Taxonomy" id="2771008"/>
    <lineage>
        <taxon>Bacteria</taxon>
        <taxon>Pseudomonadati</taxon>
        <taxon>Pseudomonadota</taxon>
        <taxon>Alphaproteobacteria</taxon>
        <taxon>Rhodobacterales</taxon>
        <taxon>Paracoccaceae</taxon>
        <taxon>Mangrovicoccus</taxon>
    </lineage>
</organism>
<dbReference type="SUPFAM" id="SSF53649">
    <property type="entry name" value="Alkaline phosphatase-like"/>
    <property type="match status" value="1"/>
</dbReference>
<dbReference type="AlphaFoldDB" id="A0A8J7CUZ4"/>
<comment type="caution">
    <text evidence="4">The sequence shown here is derived from an EMBL/GenBank/DDBJ whole genome shotgun (WGS) entry which is preliminary data.</text>
</comment>
<dbReference type="InterPro" id="IPR054912">
    <property type="entry name" value="HdlasePehA"/>
</dbReference>
<dbReference type="Gene3D" id="3.40.720.10">
    <property type="entry name" value="Alkaline Phosphatase, subunit A"/>
    <property type="match status" value="1"/>
</dbReference>
<accession>A0A8J7CUZ4</accession>